<dbReference type="Pfam" id="PF14588">
    <property type="entry name" value="YjgF_endoribonc"/>
    <property type="match status" value="1"/>
</dbReference>
<dbReference type="InterPro" id="IPR013813">
    <property type="entry name" value="Endoribo_LPSP/chorism_mut-like"/>
</dbReference>
<reference evidence="2 3" key="1">
    <citation type="submission" date="2019-03" db="EMBL/GenBank/DDBJ databases">
        <title>Genomic Encyclopedia of Type Strains, Phase IV (KMG-IV): sequencing the most valuable type-strain genomes for metagenomic binning, comparative biology and taxonomic classification.</title>
        <authorList>
            <person name="Goeker M."/>
        </authorList>
    </citation>
    <scope>NUCLEOTIDE SEQUENCE [LARGE SCALE GENOMIC DNA]</scope>
    <source>
        <strain evidence="2 3">DSM 2132</strain>
    </source>
</reference>
<evidence type="ECO:0000313" key="2">
    <source>
        <dbReference type="EMBL" id="TCP37699.1"/>
    </source>
</evidence>
<dbReference type="OrthoDB" id="9806350at2"/>
<dbReference type="InParanoid" id="A0A4R2PPJ3"/>
<gene>
    <name evidence="2" type="ORF">EV659_102105</name>
</gene>
<keyword evidence="3" id="KW-1185">Reference proteome</keyword>
<feature type="domain" description="Endoribonuclease L-PSP/chorismate mutase-like" evidence="1">
    <location>
        <begin position="4"/>
        <end position="139"/>
    </location>
</feature>
<accession>A0A4R2PPJ3</accession>
<proteinExistence type="predicted"/>
<dbReference type="Gene3D" id="3.30.1330.40">
    <property type="entry name" value="RutC-like"/>
    <property type="match status" value="1"/>
</dbReference>
<dbReference type="Proteomes" id="UP000295399">
    <property type="component" value="Unassembled WGS sequence"/>
</dbReference>
<evidence type="ECO:0000259" key="1">
    <source>
        <dbReference type="Pfam" id="PF14588"/>
    </source>
</evidence>
<sequence length="153" mass="15549">MSAENRLASLGLTLPDAMAPVANYVPFVAADGLLSISGQIAKTADGRLITGRLGADLDVAAGQEAARACALNILAQVKLALGDLDRVARVVKLGGFVRCTEDFTDQPAVINGASDLMVEVFGAAGRHSRAAVGVNALPLGVAVEIDALIAINA</sequence>
<protein>
    <submittedName>
        <fullName evidence="2">Enamine deaminase RidA (YjgF/YER057c/UK114 family)</fullName>
    </submittedName>
</protein>
<comment type="caution">
    <text evidence="2">The sequence shown here is derived from an EMBL/GenBank/DDBJ whole genome shotgun (WGS) entry which is preliminary data.</text>
</comment>
<dbReference type="PANTHER" id="PTHR43760:SF1">
    <property type="entry name" value="ENDORIBONUCLEASE L-PSP_CHORISMATE MUTASE-LIKE DOMAIN-CONTAINING PROTEIN"/>
    <property type="match status" value="1"/>
</dbReference>
<evidence type="ECO:0000313" key="3">
    <source>
        <dbReference type="Proteomes" id="UP000295399"/>
    </source>
</evidence>
<dbReference type="InterPro" id="IPR035959">
    <property type="entry name" value="RutC-like_sf"/>
</dbReference>
<dbReference type="CDD" id="cd02199">
    <property type="entry name" value="YjgF_YER057c_UK114_like_1"/>
    <property type="match status" value="1"/>
</dbReference>
<dbReference type="RefSeq" id="WP_132707321.1">
    <property type="nucleotide sequence ID" value="NZ_JACIGF010000002.1"/>
</dbReference>
<dbReference type="AlphaFoldDB" id="A0A4R2PPJ3"/>
<dbReference type="PANTHER" id="PTHR43760">
    <property type="entry name" value="ENDORIBONUCLEASE-RELATED"/>
    <property type="match status" value="1"/>
</dbReference>
<dbReference type="EMBL" id="SLXO01000002">
    <property type="protein sequence ID" value="TCP37699.1"/>
    <property type="molecule type" value="Genomic_DNA"/>
</dbReference>
<dbReference type="SUPFAM" id="SSF55298">
    <property type="entry name" value="YjgF-like"/>
    <property type="match status" value="1"/>
</dbReference>
<organism evidence="2 3">
    <name type="scientific">Rhodothalassium salexigens DSM 2132</name>
    <dbReference type="NCBI Taxonomy" id="1188247"/>
    <lineage>
        <taxon>Bacteria</taxon>
        <taxon>Pseudomonadati</taxon>
        <taxon>Pseudomonadota</taxon>
        <taxon>Alphaproteobacteria</taxon>
        <taxon>Rhodothalassiales</taxon>
        <taxon>Rhodothalassiaceae</taxon>
        <taxon>Rhodothalassium</taxon>
    </lineage>
</organism>
<name>A0A4R2PPJ3_RHOSA</name>